<evidence type="ECO:0000313" key="1">
    <source>
        <dbReference type="EMBL" id="JAE29299.1"/>
    </source>
</evidence>
<reference evidence="1" key="2">
    <citation type="journal article" date="2015" name="Data Brief">
        <title>Shoot transcriptome of the giant reed, Arundo donax.</title>
        <authorList>
            <person name="Barrero R.A."/>
            <person name="Guerrero F.D."/>
            <person name="Moolhuijzen P."/>
            <person name="Goolsby J.A."/>
            <person name="Tidwell J."/>
            <person name="Bellgard S.E."/>
            <person name="Bellgard M.I."/>
        </authorList>
    </citation>
    <scope>NUCLEOTIDE SEQUENCE</scope>
    <source>
        <tissue evidence="1">Shoot tissue taken approximately 20 cm above the soil surface</tissue>
    </source>
</reference>
<reference evidence="1" key="1">
    <citation type="submission" date="2014-09" db="EMBL/GenBank/DDBJ databases">
        <authorList>
            <person name="Magalhaes I.L.F."/>
            <person name="Oliveira U."/>
            <person name="Santos F.R."/>
            <person name="Vidigal T.H.D.A."/>
            <person name="Brescovit A.D."/>
            <person name="Santos A.J."/>
        </authorList>
    </citation>
    <scope>NUCLEOTIDE SEQUENCE</scope>
    <source>
        <tissue evidence="1">Shoot tissue taken approximately 20 cm above the soil surface</tissue>
    </source>
</reference>
<accession>A0A0A9H0I4</accession>
<organism evidence="1">
    <name type="scientific">Arundo donax</name>
    <name type="common">Giant reed</name>
    <name type="synonym">Donax arundinaceus</name>
    <dbReference type="NCBI Taxonomy" id="35708"/>
    <lineage>
        <taxon>Eukaryota</taxon>
        <taxon>Viridiplantae</taxon>
        <taxon>Streptophyta</taxon>
        <taxon>Embryophyta</taxon>
        <taxon>Tracheophyta</taxon>
        <taxon>Spermatophyta</taxon>
        <taxon>Magnoliopsida</taxon>
        <taxon>Liliopsida</taxon>
        <taxon>Poales</taxon>
        <taxon>Poaceae</taxon>
        <taxon>PACMAD clade</taxon>
        <taxon>Arundinoideae</taxon>
        <taxon>Arundineae</taxon>
        <taxon>Arundo</taxon>
    </lineage>
</organism>
<dbReference type="AlphaFoldDB" id="A0A0A9H0I4"/>
<dbReference type="EMBL" id="GBRH01168597">
    <property type="protein sequence ID" value="JAE29299.1"/>
    <property type="molecule type" value="Transcribed_RNA"/>
</dbReference>
<sequence>MIYSKSCSNGHEINDFIDVQLHTCVYSIHGSMLL</sequence>
<protein>
    <submittedName>
        <fullName evidence="1">Uncharacterized protein</fullName>
    </submittedName>
</protein>
<name>A0A0A9H0I4_ARUDO</name>
<proteinExistence type="predicted"/>